<accession>A0A1J5RI19</accession>
<comment type="caution">
    <text evidence="2">The sequence shown here is derived from an EMBL/GenBank/DDBJ whole genome shotgun (WGS) entry which is preliminary data.</text>
</comment>
<dbReference type="EMBL" id="MLJW01000405">
    <property type="protein sequence ID" value="OIQ87757.1"/>
    <property type="molecule type" value="Genomic_DNA"/>
</dbReference>
<sequence>MLSASDLGAPLGARRTFVQFSSAFCRPCRVTRQVLERVAATTDGVAHVELDVAAALGLAEAFEVAQTPTVLVLDETGAVLHRLVGVPTMAAARAVVVG</sequence>
<organism evidence="2">
    <name type="scientific">mine drainage metagenome</name>
    <dbReference type="NCBI Taxonomy" id="410659"/>
    <lineage>
        <taxon>unclassified sequences</taxon>
        <taxon>metagenomes</taxon>
        <taxon>ecological metagenomes</taxon>
    </lineage>
</organism>
<dbReference type="AlphaFoldDB" id="A0A1J5RI19"/>
<evidence type="ECO:0000259" key="1">
    <source>
        <dbReference type="Pfam" id="PF00085"/>
    </source>
</evidence>
<gene>
    <name evidence="2" type="ORF">GALL_303700</name>
</gene>
<proteinExistence type="predicted"/>
<evidence type="ECO:0000313" key="2">
    <source>
        <dbReference type="EMBL" id="OIQ87757.1"/>
    </source>
</evidence>
<dbReference type="CDD" id="cd02947">
    <property type="entry name" value="TRX_family"/>
    <property type="match status" value="1"/>
</dbReference>
<feature type="domain" description="Thioredoxin" evidence="1">
    <location>
        <begin position="15"/>
        <end position="85"/>
    </location>
</feature>
<protein>
    <submittedName>
        <fullName evidence="2">Thioredoxin</fullName>
    </submittedName>
</protein>
<reference evidence="2" key="1">
    <citation type="submission" date="2016-10" db="EMBL/GenBank/DDBJ databases">
        <title>Sequence of Gallionella enrichment culture.</title>
        <authorList>
            <person name="Poehlein A."/>
            <person name="Muehling M."/>
            <person name="Daniel R."/>
        </authorList>
    </citation>
    <scope>NUCLEOTIDE SEQUENCE</scope>
</reference>
<dbReference type="SUPFAM" id="SSF52833">
    <property type="entry name" value="Thioredoxin-like"/>
    <property type="match status" value="1"/>
</dbReference>
<dbReference type="InterPro" id="IPR013766">
    <property type="entry name" value="Thioredoxin_domain"/>
</dbReference>
<dbReference type="Gene3D" id="3.40.30.10">
    <property type="entry name" value="Glutaredoxin"/>
    <property type="match status" value="1"/>
</dbReference>
<dbReference type="Pfam" id="PF00085">
    <property type="entry name" value="Thioredoxin"/>
    <property type="match status" value="1"/>
</dbReference>
<name>A0A1J5RI19_9ZZZZ</name>
<dbReference type="InterPro" id="IPR036249">
    <property type="entry name" value="Thioredoxin-like_sf"/>
</dbReference>